<dbReference type="InterPro" id="IPR011051">
    <property type="entry name" value="RmlC_Cupin_sf"/>
</dbReference>
<dbReference type="PANTHER" id="PTHR21047">
    <property type="entry name" value="DTDP-6-DEOXY-D-GLUCOSE-3,5 EPIMERASE"/>
    <property type="match status" value="1"/>
</dbReference>
<evidence type="ECO:0000313" key="4">
    <source>
        <dbReference type="EMBL" id="NYI99053.1"/>
    </source>
</evidence>
<dbReference type="PANTHER" id="PTHR21047:SF2">
    <property type="entry name" value="THYMIDINE DIPHOSPHO-4-KETO-RHAMNOSE 3,5-EPIMERASE"/>
    <property type="match status" value="1"/>
</dbReference>
<evidence type="ECO:0000313" key="5">
    <source>
        <dbReference type="Proteomes" id="UP000575985"/>
    </source>
</evidence>
<dbReference type="Gene3D" id="2.60.120.10">
    <property type="entry name" value="Jelly Rolls"/>
    <property type="match status" value="1"/>
</dbReference>
<reference evidence="4 5" key="1">
    <citation type="submission" date="2020-07" db="EMBL/GenBank/DDBJ databases">
        <title>Sequencing the genomes of 1000 actinobacteria strains.</title>
        <authorList>
            <person name="Klenk H.-P."/>
        </authorList>
    </citation>
    <scope>NUCLEOTIDE SEQUENCE [LARGE SCALE GENOMIC DNA]</scope>
    <source>
        <strain evidence="4 5">DSM 45927</strain>
    </source>
</reference>
<dbReference type="GO" id="GO:0019305">
    <property type="term" value="P:dTDP-rhamnose biosynthetic process"/>
    <property type="evidence" value="ECO:0007669"/>
    <property type="project" value="TreeGrafter"/>
</dbReference>
<name>A0A853BVD8_9ACTN</name>
<feature type="active site" description="Proton acceptor" evidence="2">
    <location>
        <position position="63"/>
    </location>
</feature>
<dbReference type="GO" id="GO:0008830">
    <property type="term" value="F:dTDP-4-dehydrorhamnose 3,5-epimerase activity"/>
    <property type="evidence" value="ECO:0007669"/>
    <property type="project" value="InterPro"/>
</dbReference>
<evidence type="ECO:0000256" key="1">
    <source>
        <dbReference type="ARBA" id="ARBA00010154"/>
    </source>
</evidence>
<evidence type="ECO:0000256" key="3">
    <source>
        <dbReference type="PIRSR" id="PIRSR600888-3"/>
    </source>
</evidence>
<dbReference type="RefSeq" id="WP_179770100.1">
    <property type="nucleotide sequence ID" value="NZ_JACCFO010000001.1"/>
</dbReference>
<dbReference type="AlphaFoldDB" id="A0A853BVD8"/>
<protein>
    <submittedName>
        <fullName evidence="4">dTDP-4-dehydrorhamnose 3,5-epimerase</fullName>
    </submittedName>
</protein>
<dbReference type="Proteomes" id="UP000575985">
    <property type="component" value="Unassembled WGS sequence"/>
</dbReference>
<comment type="similarity">
    <text evidence="1">Belongs to the dTDP-4-dehydrorhamnose 3,5-epimerase family.</text>
</comment>
<dbReference type="InterPro" id="IPR000888">
    <property type="entry name" value="RmlC-like"/>
</dbReference>
<feature type="site" description="Participates in a stacking interaction with the thymidine ring of dTDP-4-oxo-6-deoxyglucose" evidence="3">
    <location>
        <position position="139"/>
    </location>
</feature>
<dbReference type="GO" id="GO:0000271">
    <property type="term" value="P:polysaccharide biosynthetic process"/>
    <property type="evidence" value="ECO:0007669"/>
    <property type="project" value="TreeGrafter"/>
</dbReference>
<dbReference type="EMBL" id="JACCFO010000001">
    <property type="protein sequence ID" value="NYI99053.1"/>
    <property type="molecule type" value="Genomic_DNA"/>
</dbReference>
<gene>
    <name evidence="4" type="ORF">HNR12_005330</name>
</gene>
<proteinExistence type="inferred from homology"/>
<dbReference type="GO" id="GO:0005829">
    <property type="term" value="C:cytosol"/>
    <property type="evidence" value="ECO:0007669"/>
    <property type="project" value="TreeGrafter"/>
</dbReference>
<accession>A0A853BVD8</accession>
<organism evidence="4 5">
    <name type="scientific">Streptomonospora nanhaiensis</name>
    <dbReference type="NCBI Taxonomy" id="1323731"/>
    <lineage>
        <taxon>Bacteria</taxon>
        <taxon>Bacillati</taxon>
        <taxon>Actinomycetota</taxon>
        <taxon>Actinomycetes</taxon>
        <taxon>Streptosporangiales</taxon>
        <taxon>Nocardiopsidaceae</taxon>
        <taxon>Streptomonospora</taxon>
    </lineage>
</organism>
<feature type="active site" description="Proton donor" evidence="2">
    <location>
        <position position="133"/>
    </location>
</feature>
<sequence length="203" mass="21360">MDVRGLDVEGALLCAPPVFTDERGAFASPYTESALRRAAGHALFRPAQLSFSTSRRGVLRGVHYTAAPPGGAKFAYCPHGRALDVVVDLRVGSPTFGAWDSVALGGGEGRGVYLPTGVGHLFLALEDDTVMAYTLSREYDPANEHSISPADPELGLELPAGEGAVLLSERDRAAPTLGEARARGLLPDYAVCREIDRAQVAAG</sequence>
<dbReference type="SUPFAM" id="SSF51182">
    <property type="entry name" value="RmlC-like cupins"/>
    <property type="match status" value="1"/>
</dbReference>
<dbReference type="CDD" id="cd00438">
    <property type="entry name" value="cupin_RmlC"/>
    <property type="match status" value="1"/>
</dbReference>
<dbReference type="Pfam" id="PF00908">
    <property type="entry name" value="dTDP_sugar_isom"/>
    <property type="match status" value="1"/>
</dbReference>
<dbReference type="InterPro" id="IPR014710">
    <property type="entry name" value="RmlC-like_jellyroll"/>
</dbReference>
<evidence type="ECO:0000256" key="2">
    <source>
        <dbReference type="PIRSR" id="PIRSR600888-1"/>
    </source>
</evidence>
<comment type="caution">
    <text evidence="4">The sequence shown here is derived from an EMBL/GenBank/DDBJ whole genome shotgun (WGS) entry which is preliminary data.</text>
</comment>
<keyword evidence="5" id="KW-1185">Reference proteome</keyword>